<dbReference type="OrthoDB" id="4537997at2"/>
<dbReference type="AlphaFoldDB" id="A0A3R9NX85"/>
<dbReference type="InterPro" id="IPR022928">
    <property type="entry name" value="RNA_2'-PTrans_KptA"/>
</dbReference>
<keyword evidence="3 5" id="KW-0520">NAD</keyword>
<keyword evidence="7" id="KW-1185">Reference proteome</keyword>
<sequence>MQNTQLSKLLSYTLRHRPDELGLTLDAQGWVSVADLLVALQARDAGITRAQVEEVVASNDKKRFAFSEDGQQIRASQGHSVAVELGLEPQAPPETLYHGTATRFLASIMAEGLRPGSRQHVHLSPDPVTAETVGRRHGKPAILRVAAGAMHAAGTEFYQSANGVWLTAAVPPRYLTPDTPATV</sequence>
<comment type="similarity">
    <text evidence="1 5">Belongs to the KptA/TPT1 family.</text>
</comment>
<keyword evidence="2 5" id="KW-0808">Transferase</keyword>
<reference evidence="6 7" key="1">
    <citation type="submission" date="2018-12" db="EMBL/GenBank/DDBJ databases">
        <authorList>
            <person name="Feng G."/>
            <person name="Zhu H."/>
        </authorList>
    </citation>
    <scope>NUCLEOTIDE SEQUENCE [LARGE SCALE GENOMIC DNA]</scope>
    <source>
        <strain evidence="6 7">KCTC 12533</strain>
    </source>
</reference>
<accession>A0A3R9NX85</accession>
<comment type="function">
    <text evidence="4 5">Removes the 2'-phosphate from RNA via an intermediate in which the phosphate is ADP-ribosylated by NAD followed by a presumed transesterification to release the RNA and generate ADP-ribose 1''-2''-cyclic phosphate (APPR&gt;P). May function as an ADP-ribosylase.</text>
</comment>
<comment type="caution">
    <text evidence="6">The sequence shown here is derived from an EMBL/GenBank/DDBJ whole genome shotgun (WGS) entry which is preliminary data.</text>
</comment>
<dbReference type="NCBIfam" id="NF002014">
    <property type="entry name" value="PRK00819.1-4"/>
    <property type="match status" value="1"/>
</dbReference>
<evidence type="ECO:0000313" key="6">
    <source>
        <dbReference type="EMBL" id="RSK43856.1"/>
    </source>
</evidence>
<evidence type="ECO:0000313" key="7">
    <source>
        <dbReference type="Proteomes" id="UP000273500"/>
    </source>
</evidence>
<evidence type="ECO:0000256" key="4">
    <source>
        <dbReference type="ARBA" id="ARBA00025212"/>
    </source>
</evidence>
<dbReference type="Gene3D" id="3.20.170.30">
    <property type="match status" value="1"/>
</dbReference>
<dbReference type="PANTHER" id="PTHR12684">
    <property type="entry name" value="PUTATIVE PHOSPHOTRANSFERASE"/>
    <property type="match status" value="1"/>
</dbReference>
<organism evidence="6 7">
    <name type="scientific">Hymenobacter rigui</name>
    <dbReference type="NCBI Taxonomy" id="334424"/>
    <lineage>
        <taxon>Bacteria</taxon>
        <taxon>Pseudomonadati</taxon>
        <taxon>Bacteroidota</taxon>
        <taxon>Cytophagia</taxon>
        <taxon>Cytophagales</taxon>
        <taxon>Hymenobacteraceae</taxon>
        <taxon>Hymenobacter</taxon>
    </lineage>
</organism>
<dbReference type="EMBL" id="RWIT01000021">
    <property type="protein sequence ID" value="RSK43856.1"/>
    <property type="molecule type" value="Genomic_DNA"/>
</dbReference>
<evidence type="ECO:0000256" key="2">
    <source>
        <dbReference type="ARBA" id="ARBA00022679"/>
    </source>
</evidence>
<dbReference type="GO" id="GO:0006388">
    <property type="term" value="P:tRNA splicing, via endonucleolytic cleavage and ligation"/>
    <property type="evidence" value="ECO:0007669"/>
    <property type="project" value="UniProtKB-UniRule"/>
</dbReference>
<dbReference type="PANTHER" id="PTHR12684:SF2">
    <property type="entry name" value="TRNA 2'-PHOSPHOTRANSFERASE 1"/>
    <property type="match status" value="1"/>
</dbReference>
<evidence type="ECO:0000256" key="3">
    <source>
        <dbReference type="ARBA" id="ARBA00023027"/>
    </source>
</evidence>
<name>A0A3R9NX85_9BACT</name>
<dbReference type="InterPro" id="IPR002745">
    <property type="entry name" value="Ptrans_KptA/Tpt1"/>
</dbReference>
<dbReference type="Pfam" id="PF01885">
    <property type="entry name" value="PTS_2-RNA"/>
    <property type="match status" value="1"/>
</dbReference>
<dbReference type="Proteomes" id="UP000273500">
    <property type="component" value="Unassembled WGS sequence"/>
</dbReference>
<dbReference type="SUPFAM" id="SSF56399">
    <property type="entry name" value="ADP-ribosylation"/>
    <property type="match status" value="1"/>
</dbReference>
<evidence type="ECO:0000256" key="1">
    <source>
        <dbReference type="ARBA" id="ARBA00009836"/>
    </source>
</evidence>
<dbReference type="InterPro" id="IPR042080">
    <property type="entry name" value="RNA_2'-PTrans_N"/>
</dbReference>
<protein>
    <recommendedName>
        <fullName evidence="5">Probable RNA 2'-phosphotransferase</fullName>
        <ecNumber evidence="5">2.7.1.-</ecNumber>
    </recommendedName>
</protein>
<dbReference type="InterPro" id="IPR042081">
    <property type="entry name" value="RNA_2'-PTrans_C"/>
</dbReference>
<gene>
    <name evidence="5" type="primary">kptA</name>
    <name evidence="6" type="ORF">EI291_21120</name>
</gene>
<proteinExistence type="inferred from homology"/>
<dbReference type="RefSeq" id="WP_125424272.1">
    <property type="nucleotide sequence ID" value="NZ_RWIT01000021.1"/>
</dbReference>
<dbReference type="HAMAP" id="MF_00299">
    <property type="entry name" value="KptA"/>
    <property type="match status" value="1"/>
</dbReference>
<dbReference type="GO" id="GO:0003950">
    <property type="term" value="F:NAD+ poly-ADP-ribosyltransferase activity"/>
    <property type="evidence" value="ECO:0007669"/>
    <property type="project" value="InterPro"/>
</dbReference>
<dbReference type="GO" id="GO:0000215">
    <property type="term" value="F:tRNA 2'-phosphotransferase activity"/>
    <property type="evidence" value="ECO:0007669"/>
    <property type="project" value="TreeGrafter"/>
</dbReference>
<dbReference type="EC" id="2.7.1.-" evidence="5"/>
<dbReference type="Gene3D" id="1.10.10.970">
    <property type="entry name" value="RNA 2'-phosphotransferase, Tpt1/KptA family, N-terminal domain"/>
    <property type="match status" value="1"/>
</dbReference>
<evidence type="ECO:0000256" key="5">
    <source>
        <dbReference type="HAMAP-Rule" id="MF_00299"/>
    </source>
</evidence>